<proteinExistence type="predicted"/>
<accession>A0A553HTE2</accession>
<dbReference type="Proteomes" id="UP000319160">
    <property type="component" value="Unassembled WGS sequence"/>
</dbReference>
<keyword evidence="2" id="KW-1185">Reference proteome</keyword>
<reference evidence="2" key="1">
    <citation type="submission" date="2019-06" db="EMBL/GenBank/DDBJ databases">
        <title>Draft genome sequence of the griseofulvin-producing fungus Xylaria cubensis strain G536.</title>
        <authorList>
            <person name="Mead M.E."/>
            <person name="Raja H.A."/>
            <person name="Steenwyk J.L."/>
            <person name="Knowles S.L."/>
            <person name="Oberlies N.H."/>
            <person name="Rokas A."/>
        </authorList>
    </citation>
    <scope>NUCLEOTIDE SEQUENCE [LARGE SCALE GENOMIC DNA]</scope>
    <source>
        <strain evidence="2">G536</strain>
    </source>
</reference>
<dbReference type="EMBL" id="VFLP01000047">
    <property type="protein sequence ID" value="TRX91214.1"/>
    <property type="molecule type" value="Genomic_DNA"/>
</dbReference>
<evidence type="ECO:0000313" key="1">
    <source>
        <dbReference type="EMBL" id="TRX91214.1"/>
    </source>
</evidence>
<protein>
    <submittedName>
        <fullName evidence="1">Uncharacterized protein</fullName>
    </submittedName>
</protein>
<sequence>MIEQLDSDPKSILCSLFYVRQQQRTYATFGGTLVPVLSRLPAFSWSDDRGPRRGLRRYYSSLSYVLLPYDLCESLNWDPPLTAVQADELRLMCWN</sequence>
<comment type="caution">
    <text evidence="1">The sequence shown here is derived from an EMBL/GenBank/DDBJ whole genome shotgun (WGS) entry which is preliminary data.</text>
</comment>
<name>A0A553HTE2_9PEZI</name>
<evidence type="ECO:0000313" key="2">
    <source>
        <dbReference type="Proteomes" id="UP000319160"/>
    </source>
</evidence>
<dbReference type="AlphaFoldDB" id="A0A553HTE2"/>
<organism evidence="1 2">
    <name type="scientific">Xylaria flabelliformis</name>
    <dbReference type="NCBI Taxonomy" id="2512241"/>
    <lineage>
        <taxon>Eukaryota</taxon>
        <taxon>Fungi</taxon>
        <taxon>Dikarya</taxon>
        <taxon>Ascomycota</taxon>
        <taxon>Pezizomycotina</taxon>
        <taxon>Sordariomycetes</taxon>
        <taxon>Xylariomycetidae</taxon>
        <taxon>Xylariales</taxon>
        <taxon>Xylariaceae</taxon>
        <taxon>Xylaria</taxon>
    </lineage>
</organism>
<gene>
    <name evidence="1" type="ORF">FHL15_007819</name>
</gene>